<dbReference type="Proteomes" id="UP000799766">
    <property type="component" value="Unassembled WGS sequence"/>
</dbReference>
<protein>
    <submittedName>
        <fullName evidence="1">Uncharacterized protein</fullName>
    </submittedName>
</protein>
<proteinExistence type="predicted"/>
<dbReference type="EMBL" id="MU001691">
    <property type="protein sequence ID" value="KAF2454395.1"/>
    <property type="molecule type" value="Genomic_DNA"/>
</dbReference>
<keyword evidence="2" id="KW-1185">Reference proteome</keyword>
<evidence type="ECO:0000313" key="2">
    <source>
        <dbReference type="Proteomes" id="UP000799766"/>
    </source>
</evidence>
<evidence type="ECO:0000313" key="1">
    <source>
        <dbReference type="EMBL" id="KAF2454395.1"/>
    </source>
</evidence>
<accession>A0A6A6NRL7</accession>
<gene>
    <name evidence="1" type="ORF">BDY21DRAFT_352748</name>
</gene>
<name>A0A6A6NRL7_9PEZI</name>
<sequence>MYVPMYVLATIHSLVQIVACLGLDYRRLILALTVSFSPPRAAIVRHHKIALQAPFPQPDYLFLPYLGPAQLHALEERERARDVRLTNRSIARGAASAICCRFFFPFRGRAGPGATRMASATFIKSLALKR</sequence>
<organism evidence="1 2">
    <name type="scientific">Lineolata rhizophorae</name>
    <dbReference type="NCBI Taxonomy" id="578093"/>
    <lineage>
        <taxon>Eukaryota</taxon>
        <taxon>Fungi</taxon>
        <taxon>Dikarya</taxon>
        <taxon>Ascomycota</taxon>
        <taxon>Pezizomycotina</taxon>
        <taxon>Dothideomycetes</taxon>
        <taxon>Dothideomycetes incertae sedis</taxon>
        <taxon>Lineolatales</taxon>
        <taxon>Lineolataceae</taxon>
        <taxon>Lineolata</taxon>
    </lineage>
</organism>
<reference evidence="1" key="1">
    <citation type="journal article" date="2020" name="Stud. Mycol.">
        <title>101 Dothideomycetes genomes: a test case for predicting lifestyles and emergence of pathogens.</title>
        <authorList>
            <person name="Haridas S."/>
            <person name="Albert R."/>
            <person name="Binder M."/>
            <person name="Bloem J."/>
            <person name="Labutti K."/>
            <person name="Salamov A."/>
            <person name="Andreopoulos B."/>
            <person name="Baker S."/>
            <person name="Barry K."/>
            <person name="Bills G."/>
            <person name="Bluhm B."/>
            <person name="Cannon C."/>
            <person name="Castanera R."/>
            <person name="Culley D."/>
            <person name="Daum C."/>
            <person name="Ezra D."/>
            <person name="Gonzalez J."/>
            <person name="Henrissat B."/>
            <person name="Kuo A."/>
            <person name="Liang C."/>
            <person name="Lipzen A."/>
            <person name="Lutzoni F."/>
            <person name="Magnuson J."/>
            <person name="Mondo S."/>
            <person name="Nolan M."/>
            <person name="Ohm R."/>
            <person name="Pangilinan J."/>
            <person name="Park H.-J."/>
            <person name="Ramirez L."/>
            <person name="Alfaro M."/>
            <person name="Sun H."/>
            <person name="Tritt A."/>
            <person name="Yoshinaga Y."/>
            <person name="Zwiers L.-H."/>
            <person name="Turgeon B."/>
            <person name="Goodwin S."/>
            <person name="Spatafora J."/>
            <person name="Crous P."/>
            <person name="Grigoriev I."/>
        </authorList>
    </citation>
    <scope>NUCLEOTIDE SEQUENCE</scope>
    <source>
        <strain evidence="1">ATCC 16933</strain>
    </source>
</reference>
<dbReference type="AlphaFoldDB" id="A0A6A6NRL7"/>